<keyword evidence="5" id="KW-0548">Nucleotidyltransferase</keyword>
<organism evidence="5 6">
    <name type="scientific">Pannonibacter phragmitetus</name>
    <dbReference type="NCBI Taxonomy" id="121719"/>
    <lineage>
        <taxon>Bacteria</taxon>
        <taxon>Pseudomonadati</taxon>
        <taxon>Pseudomonadota</taxon>
        <taxon>Alphaproteobacteria</taxon>
        <taxon>Hyphomicrobiales</taxon>
        <taxon>Stappiaceae</taxon>
        <taxon>Pannonibacter</taxon>
    </lineage>
</organism>
<name>A0A378ZVS2_9HYPH</name>
<proteinExistence type="predicted"/>
<dbReference type="Gene3D" id="3.30.70.270">
    <property type="match status" value="1"/>
</dbReference>
<dbReference type="CDD" id="cd01949">
    <property type="entry name" value="GGDEF"/>
    <property type="match status" value="1"/>
</dbReference>
<dbReference type="EMBL" id="UGSK01000001">
    <property type="protein sequence ID" value="SUB00910.1"/>
    <property type="molecule type" value="Genomic_DNA"/>
</dbReference>
<evidence type="ECO:0000256" key="2">
    <source>
        <dbReference type="ARBA" id="ARBA00034247"/>
    </source>
</evidence>
<evidence type="ECO:0000256" key="1">
    <source>
        <dbReference type="ARBA" id="ARBA00012528"/>
    </source>
</evidence>
<protein>
    <recommendedName>
        <fullName evidence="1">diguanylate cyclase</fullName>
        <ecNumber evidence="1">2.7.7.65</ecNumber>
    </recommendedName>
</protein>
<evidence type="ECO:0000256" key="3">
    <source>
        <dbReference type="SAM" id="Phobius"/>
    </source>
</evidence>
<dbReference type="FunFam" id="3.30.70.270:FF:000001">
    <property type="entry name" value="Diguanylate cyclase domain protein"/>
    <property type="match status" value="1"/>
</dbReference>
<dbReference type="GO" id="GO:0005886">
    <property type="term" value="C:plasma membrane"/>
    <property type="evidence" value="ECO:0007669"/>
    <property type="project" value="TreeGrafter"/>
</dbReference>
<dbReference type="InterPro" id="IPR050469">
    <property type="entry name" value="Diguanylate_Cyclase"/>
</dbReference>
<keyword evidence="3" id="KW-0472">Membrane</keyword>
<comment type="catalytic activity">
    <reaction evidence="2">
        <text>2 GTP = 3',3'-c-di-GMP + 2 diphosphate</text>
        <dbReference type="Rhea" id="RHEA:24898"/>
        <dbReference type="ChEBI" id="CHEBI:33019"/>
        <dbReference type="ChEBI" id="CHEBI:37565"/>
        <dbReference type="ChEBI" id="CHEBI:58805"/>
        <dbReference type="EC" id="2.7.7.65"/>
    </reaction>
</comment>
<dbReference type="NCBIfam" id="TIGR00254">
    <property type="entry name" value="GGDEF"/>
    <property type="match status" value="1"/>
</dbReference>
<dbReference type="InterPro" id="IPR000160">
    <property type="entry name" value="GGDEF_dom"/>
</dbReference>
<dbReference type="PANTHER" id="PTHR45138">
    <property type="entry name" value="REGULATORY COMPONENTS OF SENSORY TRANSDUCTION SYSTEM"/>
    <property type="match status" value="1"/>
</dbReference>
<gene>
    <name evidence="5" type="primary">adrA</name>
    <name evidence="5" type="ORF">NCTC13350_01837</name>
</gene>
<dbReference type="GO" id="GO:1902201">
    <property type="term" value="P:negative regulation of bacterial-type flagellum-dependent cell motility"/>
    <property type="evidence" value="ECO:0007669"/>
    <property type="project" value="TreeGrafter"/>
</dbReference>
<reference evidence="5 6" key="1">
    <citation type="submission" date="2018-06" db="EMBL/GenBank/DDBJ databases">
        <authorList>
            <consortium name="Pathogen Informatics"/>
            <person name="Doyle S."/>
        </authorList>
    </citation>
    <scope>NUCLEOTIDE SEQUENCE [LARGE SCALE GENOMIC DNA]</scope>
    <source>
        <strain evidence="5 6">NCTC13350</strain>
    </source>
</reference>
<dbReference type="RefSeq" id="WP_040679256.1">
    <property type="nucleotide sequence ID" value="NZ_UGSK01000001.1"/>
</dbReference>
<dbReference type="PROSITE" id="PS50887">
    <property type="entry name" value="GGDEF"/>
    <property type="match status" value="1"/>
</dbReference>
<evidence type="ECO:0000259" key="4">
    <source>
        <dbReference type="PROSITE" id="PS50887"/>
    </source>
</evidence>
<dbReference type="SMART" id="SM00267">
    <property type="entry name" value="GGDEF"/>
    <property type="match status" value="1"/>
</dbReference>
<dbReference type="EC" id="2.7.7.65" evidence="1"/>
<evidence type="ECO:0000313" key="6">
    <source>
        <dbReference type="Proteomes" id="UP000255000"/>
    </source>
</evidence>
<keyword evidence="3" id="KW-1133">Transmembrane helix</keyword>
<accession>A0A378ZVS2</accession>
<dbReference type="InterPro" id="IPR043128">
    <property type="entry name" value="Rev_trsase/Diguanyl_cyclase"/>
</dbReference>
<feature type="domain" description="GGDEF" evidence="4">
    <location>
        <begin position="112"/>
        <end position="244"/>
    </location>
</feature>
<dbReference type="Proteomes" id="UP000255000">
    <property type="component" value="Unassembled WGS sequence"/>
</dbReference>
<dbReference type="InterPro" id="IPR029787">
    <property type="entry name" value="Nucleotide_cyclase"/>
</dbReference>
<keyword evidence="5" id="KW-0808">Transferase</keyword>
<evidence type="ECO:0000313" key="5">
    <source>
        <dbReference type="EMBL" id="SUB00910.1"/>
    </source>
</evidence>
<sequence length="248" mass="27141">MSATGRSRVWLLTGLITLCVMLLAVMADSYNLPDLEPEHRFWSLAIALVMPIVTTGPFCFVVFNRLRQAALREKELEALATRDSLTSVLNRGAFTMLVSAYLDDARRQEQTSEGALLIVDADHFKSINDTFGHQTGDTVLKVIARAISSPLRKADLVGRVGGEEFCVFLPGISADDARSIAEAIRCSVREAAQLLQAPVPAVSVSVGGVAFREPVAYDRLYEVADLLLYKAKNGGRDRIEFQHFGVLA</sequence>
<dbReference type="AlphaFoldDB" id="A0A378ZVS2"/>
<dbReference type="PANTHER" id="PTHR45138:SF9">
    <property type="entry name" value="DIGUANYLATE CYCLASE DGCM-RELATED"/>
    <property type="match status" value="1"/>
</dbReference>
<dbReference type="Pfam" id="PF00990">
    <property type="entry name" value="GGDEF"/>
    <property type="match status" value="1"/>
</dbReference>
<dbReference type="GO" id="GO:0052621">
    <property type="term" value="F:diguanylate cyclase activity"/>
    <property type="evidence" value="ECO:0007669"/>
    <property type="project" value="UniProtKB-EC"/>
</dbReference>
<dbReference type="OrthoDB" id="9812260at2"/>
<feature type="transmembrane region" description="Helical" evidence="3">
    <location>
        <begin position="43"/>
        <end position="63"/>
    </location>
</feature>
<dbReference type="SUPFAM" id="SSF55073">
    <property type="entry name" value="Nucleotide cyclase"/>
    <property type="match status" value="1"/>
</dbReference>
<dbReference type="GO" id="GO:0043709">
    <property type="term" value="P:cell adhesion involved in single-species biofilm formation"/>
    <property type="evidence" value="ECO:0007669"/>
    <property type="project" value="TreeGrafter"/>
</dbReference>
<keyword evidence="3" id="KW-0812">Transmembrane</keyword>